<keyword evidence="3" id="KW-0731">Sigma factor</keyword>
<feature type="non-terminal residue" evidence="7">
    <location>
        <position position="282"/>
    </location>
</feature>
<evidence type="ECO:0000256" key="4">
    <source>
        <dbReference type="ARBA" id="ARBA00023125"/>
    </source>
</evidence>
<dbReference type="InterPro" id="IPR013325">
    <property type="entry name" value="RNA_pol_sigma_r2"/>
</dbReference>
<dbReference type="PANTHER" id="PTHR43133:SF8">
    <property type="entry name" value="RNA POLYMERASE SIGMA FACTOR HI_1459-RELATED"/>
    <property type="match status" value="1"/>
</dbReference>
<dbReference type="Gene3D" id="1.10.10.10">
    <property type="entry name" value="Winged helix-like DNA-binding domain superfamily/Winged helix DNA-binding domain"/>
    <property type="match status" value="1"/>
</dbReference>
<evidence type="ECO:0000259" key="6">
    <source>
        <dbReference type="Pfam" id="PF08281"/>
    </source>
</evidence>
<evidence type="ECO:0000256" key="2">
    <source>
        <dbReference type="ARBA" id="ARBA00023015"/>
    </source>
</evidence>
<keyword evidence="4" id="KW-0238">DNA-binding</keyword>
<keyword evidence="2" id="KW-0805">Transcription regulation</keyword>
<dbReference type="InterPro" id="IPR013324">
    <property type="entry name" value="RNA_pol_sigma_r3/r4-like"/>
</dbReference>
<protein>
    <submittedName>
        <fullName evidence="7">Sigma-70 family RNA polymerase sigma factor</fullName>
    </submittedName>
</protein>
<dbReference type="GO" id="GO:0003677">
    <property type="term" value="F:DNA binding"/>
    <property type="evidence" value="ECO:0007669"/>
    <property type="project" value="UniProtKB-KW"/>
</dbReference>
<evidence type="ECO:0000313" key="7">
    <source>
        <dbReference type="EMBL" id="MBA0089169.1"/>
    </source>
</evidence>
<dbReference type="InterPro" id="IPR014284">
    <property type="entry name" value="RNA_pol_sigma-70_dom"/>
</dbReference>
<dbReference type="EMBL" id="JACDQQ010002858">
    <property type="protein sequence ID" value="MBA0089169.1"/>
    <property type="molecule type" value="Genomic_DNA"/>
</dbReference>
<name>A0A7V8NX69_9BACT</name>
<feature type="domain" description="RNA polymerase sigma factor 70 region 4 type 2" evidence="6">
    <location>
        <begin position="215"/>
        <end position="266"/>
    </location>
</feature>
<dbReference type="GO" id="GO:0006352">
    <property type="term" value="P:DNA-templated transcription initiation"/>
    <property type="evidence" value="ECO:0007669"/>
    <property type="project" value="InterPro"/>
</dbReference>
<dbReference type="Pfam" id="PF08281">
    <property type="entry name" value="Sigma70_r4_2"/>
    <property type="match status" value="1"/>
</dbReference>
<dbReference type="GO" id="GO:0016987">
    <property type="term" value="F:sigma factor activity"/>
    <property type="evidence" value="ECO:0007669"/>
    <property type="project" value="UniProtKB-KW"/>
</dbReference>
<keyword evidence="5" id="KW-0804">Transcription</keyword>
<reference evidence="7" key="1">
    <citation type="submission" date="2020-06" db="EMBL/GenBank/DDBJ databases">
        <title>Legume-microbial interactions unlock mineral nutrients during tropical forest succession.</title>
        <authorList>
            <person name="Epihov D.Z."/>
        </authorList>
    </citation>
    <scope>NUCLEOTIDE SEQUENCE [LARGE SCALE GENOMIC DNA]</scope>
    <source>
        <strain evidence="7">Pan2503</strain>
    </source>
</reference>
<evidence type="ECO:0000256" key="1">
    <source>
        <dbReference type="ARBA" id="ARBA00010641"/>
    </source>
</evidence>
<dbReference type="InterPro" id="IPR036388">
    <property type="entry name" value="WH-like_DNA-bd_sf"/>
</dbReference>
<gene>
    <name evidence="7" type="ORF">HRJ53_29615</name>
</gene>
<accession>A0A7V8NX69</accession>
<dbReference type="NCBIfam" id="TIGR02937">
    <property type="entry name" value="sigma70-ECF"/>
    <property type="match status" value="1"/>
</dbReference>
<comment type="similarity">
    <text evidence="1">Belongs to the sigma-70 factor family. ECF subfamily.</text>
</comment>
<evidence type="ECO:0000256" key="3">
    <source>
        <dbReference type="ARBA" id="ARBA00023082"/>
    </source>
</evidence>
<dbReference type="SUPFAM" id="SSF88946">
    <property type="entry name" value="Sigma2 domain of RNA polymerase sigma factors"/>
    <property type="match status" value="1"/>
</dbReference>
<evidence type="ECO:0000256" key="5">
    <source>
        <dbReference type="ARBA" id="ARBA00023163"/>
    </source>
</evidence>
<dbReference type="AlphaFoldDB" id="A0A7V8NX69"/>
<proteinExistence type="inferred from homology"/>
<comment type="caution">
    <text evidence="7">The sequence shown here is derived from an EMBL/GenBank/DDBJ whole genome shotgun (WGS) entry which is preliminary data.</text>
</comment>
<dbReference type="PANTHER" id="PTHR43133">
    <property type="entry name" value="RNA POLYMERASE ECF-TYPE SIGMA FACTO"/>
    <property type="match status" value="1"/>
</dbReference>
<dbReference type="SUPFAM" id="SSF88659">
    <property type="entry name" value="Sigma3 and sigma4 domains of RNA polymerase sigma factors"/>
    <property type="match status" value="1"/>
</dbReference>
<keyword evidence="8" id="KW-1185">Reference proteome</keyword>
<organism evidence="7 8">
    <name type="scientific">Candidatus Acidiferrum panamense</name>
    <dbReference type="NCBI Taxonomy" id="2741543"/>
    <lineage>
        <taxon>Bacteria</taxon>
        <taxon>Pseudomonadati</taxon>
        <taxon>Acidobacteriota</taxon>
        <taxon>Terriglobia</taxon>
        <taxon>Candidatus Acidiferrales</taxon>
        <taxon>Candidatus Acidiferrum</taxon>
    </lineage>
</organism>
<evidence type="ECO:0000313" key="8">
    <source>
        <dbReference type="Proteomes" id="UP000567293"/>
    </source>
</evidence>
<dbReference type="InterPro" id="IPR013249">
    <property type="entry name" value="RNA_pol_sigma70_r4_t2"/>
</dbReference>
<dbReference type="Gene3D" id="1.10.1740.10">
    <property type="match status" value="1"/>
</dbReference>
<dbReference type="Proteomes" id="UP000567293">
    <property type="component" value="Unassembled WGS sequence"/>
</dbReference>
<dbReference type="InterPro" id="IPR039425">
    <property type="entry name" value="RNA_pol_sigma-70-like"/>
</dbReference>
<sequence>MAKDTPKQIPEPLSGLLRLLDGHASLVDKLYAQSQAARWALTLERFSLALERSAAKRFAGESTAGQTLEDYLVRIHVEDLALATACAAGCESAWEHFFSTYRQYLYSAAAAVTRRPLGDPYAREFADSLYATLYGRETALGRVSLFHHFHGRSKLSTWLRAVLAQRYIDVLRQEKRLESLEDNDGFEKALPPKHRTDWEPTDPRRARYLQLLAGALKQAIASLHPLDRTRLISYYLNDLTLAEIGKAMNEHEATVSRKLERVRRELKDKVITILKSACVTKD</sequence>